<proteinExistence type="predicted"/>
<evidence type="ECO:0000313" key="1">
    <source>
        <dbReference type="EMBL" id="CAD7015225.1"/>
    </source>
</evidence>
<accession>A0A811VH67</accession>
<organism evidence="1 2">
    <name type="scientific">Ceratitis capitata</name>
    <name type="common">Mediterranean fruit fly</name>
    <name type="synonym">Tephritis capitata</name>
    <dbReference type="NCBI Taxonomy" id="7213"/>
    <lineage>
        <taxon>Eukaryota</taxon>
        <taxon>Metazoa</taxon>
        <taxon>Ecdysozoa</taxon>
        <taxon>Arthropoda</taxon>
        <taxon>Hexapoda</taxon>
        <taxon>Insecta</taxon>
        <taxon>Pterygota</taxon>
        <taxon>Neoptera</taxon>
        <taxon>Endopterygota</taxon>
        <taxon>Diptera</taxon>
        <taxon>Brachycera</taxon>
        <taxon>Muscomorpha</taxon>
        <taxon>Tephritoidea</taxon>
        <taxon>Tephritidae</taxon>
        <taxon>Ceratitis</taxon>
        <taxon>Ceratitis</taxon>
    </lineage>
</organism>
<protein>
    <submittedName>
        <fullName evidence="1">(Mediterranean fruit fly) hypothetical protein</fullName>
    </submittedName>
</protein>
<dbReference type="Proteomes" id="UP000606786">
    <property type="component" value="Unassembled WGS sequence"/>
</dbReference>
<sequence length="101" mass="11566">MVKFTSKCTPRRPYHLQGLAGLSQKLNLPTSRSHFNSFFQTLINLLKYFCSVVCLFTWPSLRFMHAPAQVSFAYAHTRKLAADETWSTLPPPRVNALHIVD</sequence>
<reference evidence="1" key="1">
    <citation type="submission" date="2020-11" db="EMBL/GenBank/DDBJ databases">
        <authorList>
            <person name="Whitehead M."/>
        </authorList>
    </citation>
    <scope>NUCLEOTIDE SEQUENCE</scope>
    <source>
        <strain evidence="1">EGII</strain>
    </source>
</reference>
<name>A0A811VH67_CERCA</name>
<dbReference type="AlphaFoldDB" id="A0A811VH67"/>
<comment type="caution">
    <text evidence="1">The sequence shown here is derived from an EMBL/GenBank/DDBJ whole genome shotgun (WGS) entry which is preliminary data.</text>
</comment>
<keyword evidence="2" id="KW-1185">Reference proteome</keyword>
<dbReference type="EMBL" id="CAJHJT010000056">
    <property type="protein sequence ID" value="CAD7015225.1"/>
    <property type="molecule type" value="Genomic_DNA"/>
</dbReference>
<evidence type="ECO:0000313" key="2">
    <source>
        <dbReference type="Proteomes" id="UP000606786"/>
    </source>
</evidence>
<gene>
    <name evidence="1" type="ORF">CCAP1982_LOCUS23173</name>
</gene>